<dbReference type="Gene3D" id="3.40.50.720">
    <property type="entry name" value="NAD(P)-binding Rossmann-like Domain"/>
    <property type="match status" value="1"/>
</dbReference>
<dbReference type="InterPro" id="IPR002347">
    <property type="entry name" value="SDR_fam"/>
</dbReference>
<comment type="similarity">
    <text evidence="1">Belongs to the short-chain dehydrogenases/reductases (SDR) family.</text>
</comment>
<dbReference type="PANTHER" id="PTHR42760:SF40">
    <property type="entry name" value="3-OXOACYL-[ACYL-CARRIER-PROTEIN] REDUCTASE, CHLOROPLASTIC"/>
    <property type="match status" value="1"/>
</dbReference>
<dbReference type="Pfam" id="PF13561">
    <property type="entry name" value="adh_short_C2"/>
    <property type="match status" value="1"/>
</dbReference>
<evidence type="ECO:0000313" key="3">
    <source>
        <dbReference type="Proteomes" id="UP000629025"/>
    </source>
</evidence>
<accession>A0ABQ1KK44</accession>
<sequence length="147" mass="15563">MTDTNALQSSIGAADGLAVLINCAGISRDRDEYQLNQFDKVLSVNLRAAMVASETARPMLANNGGSIINLAFMFGTFGSKDQPAYAASKGGIVQLTHSLAEEYANEGVRVNAIAPGWIDTPLGEGLKADKVTSVRIPGRTPMGHRQK</sequence>
<evidence type="ECO:0000256" key="1">
    <source>
        <dbReference type="ARBA" id="ARBA00006484"/>
    </source>
</evidence>
<organism evidence="2 3">
    <name type="scientific">Marinobacterium zhoushanense</name>
    <dbReference type="NCBI Taxonomy" id="1679163"/>
    <lineage>
        <taxon>Bacteria</taxon>
        <taxon>Pseudomonadati</taxon>
        <taxon>Pseudomonadota</taxon>
        <taxon>Gammaproteobacteria</taxon>
        <taxon>Oceanospirillales</taxon>
        <taxon>Oceanospirillaceae</taxon>
        <taxon>Marinobacterium</taxon>
    </lineage>
</organism>
<dbReference type="PANTHER" id="PTHR42760">
    <property type="entry name" value="SHORT-CHAIN DEHYDROGENASES/REDUCTASES FAMILY MEMBER"/>
    <property type="match status" value="1"/>
</dbReference>
<protein>
    <recommendedName>
        <fullName evidence="4">Short subunit dehydrogenase</fullName>
    </recommendedName>
</protein>
<dbReference type="SUPFAM" id="SSF51735">
    <property type="entry name" value="NAD(P)-binding Rossmann-fold domains"/>
    <property type="match status" value="1"/>
</dbReference>
<keyword evidence="3" id="KW-1185">Reference proteome</keyword>
<dbReference type="InterPro" id="IPR036291">
    <property type="entry name" value="NAD(P)-bd_dom_sf"/>
</dbReference>
<reference evidence="3" key="1">
    <citation type="journal article" date="2019" name="Int. J. Syst. Evol. Microbiol.">
        <title>The Global Catalogue of Microorganisms (GCM) 10K type strain sequencing project: providing services to taxonomists for standard genome sequencing and annotation.</title>
        <authorList>
            <consortium name="The Broad Institute Genomics Platform"/>
            <consortium name="The Broad Institute Genome Sequencing Center for Infectious Disease"/>
            <person name="Wu L."/>
            <person name="Ma J."/>
        </authorList>
    </citation>
    <scope>NUCLEOTIDE SEQUENCE [LARGE SCALE GENOMIC DNA]</scope>
    <source>
        <strain evidence="3">CGMCC 1.15341</strain>
    </source>
</reference>
<dbReference type="EMBL" id="BMIJ01000005">
    <property type="protein sequence ID" value="GGB98587.1"/>
    <property type="molecule type" value="Genomic_DNA"/>
</dbReference>
<evidence type="ECO:0008006" key="4">
    <source>
        <dbReference type="Google" id="ProtNLM"/>
    </source>
</evidence>
<dbReference type="PRINTS" id="PR00081">
    <property type="entry name" value="GDHRDH"/>
</dbReference>
<gene>
    <name evidence="2" type="ORF">GCM10011352_25900</name>
</gene>
<dbReference type="Proteomes" id="UP000629025">
    <property type="component" value="Unassembled WGS sequence"/>
</dbReference>
<comment type="caution">
    <text evidence="2">The sequence shown here is derived from an EMBL/GenBank/DDBJ whole genome shotgun (WGS) entry which is preliminary data.</text>
</comment>
<evidence type="ECO:0000313" key="2">
    <source>
        <dbReference type="EMBL" id="GGB98587.1"/>
    </source>
</evidence>
<dbReference type="CDD" id="cd05233">
    <property type="entry name" value="SDR_c"/>
    <property type="match status" value="1"/>
</dbReference>
<proteinExistence type="inferred from homology"/>
<name>A0ABQ1KK44_9GAMM</name>
<dbReference type="PRINTS" id="PR00080">
    <property type="entry name" value="SDRFAMILY"/>
</dbReference>